<evidence type="ECO:0000256" key="2">
    <source>
        <dbReference type="SAM" id="Phobius"/>
    </source>
</evidence>
<feature type="transmembrane region" description="Helical" evidence="2">
    <location>
        <begin position="76"/>
        <end position="97"/>
    </location>
</feature>
<dbReference type="Pfam" id="PF09335">
    <property type="entry name" value="VTT_dom"/>
    <property type="match status" value="1"/>
</dbReference>
<dbReference type="EMBL" id="CAJGYO010000002">
    <property type="protein sequence ID" value="CAD6211321.1"/>
    <property type="molecule type" value="Genomic_DNA"/>
</dbReference>
<feature type="transmembrane region" description="Helical" evidence="2">
    <location>
        <begin position="226"/>
        <end position="250"/>
    </location>
</feature>
<name>A0A811MQS7_9POAL</name>
<reference evidence="4" key="1">
    <citation type="submission" date="2020-10" db="EMBL/GenBank/DDBJ databases">
        <authorList>
            <person name="Han B."/>
            <person name="Lu T."/>
            <person name="Zhao Q."/>
            <person name="Huang X."/>
            <person name="Zhao Y."/>
        </authorList>
    </citation>
    <scope>NUCLEOTIDE SEQUENCE</scope>
</reference>
<protein>
    <recommendedName>
        <fullName evidence="3">VTT domain-containing protein</fullName>
    </recommendedName>
</protein>
<feature type="transmembrane region" description="Helical" evidence="2">
    <location>
        <begin position="117"/>
        <end position="141"/>
    </location>
</feature>
<keyword evidence="5" id="KW-1185">Reference proteome</keyword>
<evidence type="ECO:0000259" key="3">
    <source>
        <dbReference type="Pfam" id="PF09335"/>
    </source>
</evidence>
<sequence length="336" mass="37408">MARVLPLSIEAGEMARGEGAVADMPRSSAGASCTTVDHSEQNTKDDEYARLVTRAQHATSDVVTAILSEQPKSRSFIWWMKVLLGCFLLILVGYVFVKWGVPFAFEKVLLPIMQWEASAFGRPVLAVVLVASLALFPVILVPSGPSMWLAGMIFGYGWGFLIIMVGTTIGMVVPYWIGSLFRERLHVWLTKWPQQIALIKLAGEGNWFQQFRVVALFRISPFPYTIFNYAVTVTEIKFNLICVVLLLECGRLIRTLADMKYGNYKMTPVEIAYNAISFVIAIVLTVAFTVYAKRALNDIKSSDGIGKEEDHVPNGSGARMSRQERVDARSIELDVV</sequence>
<dbReference type="PANTHER" id="PTHR46431">
    <property type="entry name" value="EXPRESSED PROTEIN"/>
    <property type="match status" value="1"/>
</dbReference>
<feature type="transmembrane region" description="Helical" evidence="2">
    <location>
        <begin position="271"/>
        <end position="292"/>
    </location>
</feature>
<dbReference type="AlphaFoldDB" id="A0A811MQS7"/>
<keyword evidence="2" id="KW-1133">Transmembrane helix</keyword>
<feature type="region of interest" description="Disordered" evidence="1">
    <location>
        <begin position="19"/>
        <end position="40"/>
    </location>
</feature>
<comment type="caution">
    <text evidence="4">The sequence shown here is derived from an EMBL/GenBank/DDBJ whole genome shotgun (WGS) entry which is preliminary data.</text>
</comment>
<feature type="region of interest" description="Disordered" evidence="1">
    <location>
        <begin position="306"/>
        <end position="336"/>
    </location>
</feature>
<gene>
    <name evidence="4" type="ORF">NCGR_LOCUS7300</name>
</gene>
<keyword evidence="2" id="KW-0812">Transmembrane</keyword>
<organism evidence="4 5">
    <name type="scientific">Miscanthus lutarioriparius</name>
    <dbReference type="NCBI Taxonomy" id="422564"/>
    <lineage>
        <taxon>Eukaryota</taxon>
        <taxon>Viridiplantae</taxon>
        <taxon>Streptophyta</taxon>
        <taxon>Embryophyta</taxon>
        <taxon>Tracheophyta</taxon>
        <taxon>Spermatophyta</taxon>
        <taxon>Magnoliopsida</taxon>
        <taxon>Liliopsida</taxon>
        <taxon>Poales</taxon>
        <taxon>Poaceae</taxon>
        <taxon>PACMAD clade</taxon>
        <taxon>Panicoideae</taxon>
        <taxon>Andropogonodae</taxon>
        <taxon>Andropogoneae</taxon>
        <taxon>Saccharinae</taxon>
        <taxon>Miscanthus</taxon>
    </lineage>
</organism>
<dbReference type="Proteomes" id="UP000604825">
    <property type="component" value="Unassembled WGS sequence"/>
</dbReference>
<keyword evidence="2" id="KW-0472">Membrane</keyword>
<evidence type="ECO:0000313" key="4">
    <source>
        <dbReference type="EMBL" id="CAD6211321.1"/>
    </source>
</evidence>
<dbReference type="InterPro" id="IPR032816">
    <property type="entry name" value="VTT_dom"/>
</dbReference>
<feature type="domain" description="VTT" evidence="3">
    <location>
        <begin position="141"/>
        <end position="239"/>
    </location>
</feature>
<dbReference type="PANTHER" id="PTHR46431:SF5">
    <property type="entry name" value="EXPRESSED PROTEIN"/>
    <property type="match status" value="1"/>
</dbReference>
<evidence type="ECO:0000313" key="5">
    <source>
        <dbReference type="Proteomes" id="UP000604825"/>
    </source>
</evidence>
<evidence type="ECO:0000256" key="1">
    <source>
        <dbReference type="SAM" id="MobiDB-lite"/>
    </source>
</evidence>
<proteinExistence type="predicted"/>
<feature type="transmembrane region" description="Helical" evidence="2">
    <location>
        <begin position="153"/>
        <end position="177"/>
    </location>
</feature>
<dbReference type="OrthoDB" id="202840at2759"/>
<accession>A0A811MQS7</accession>
<feature type="compositionally biased region" description="Basic and acidic residues" evidence="1">
    <location>
        <begin position="321"/>
        <end position="336"/>
    </location>
</feature>